<name>A0A2D4N2H3_9SAUR</name>
<dbReference type="AlphaFoldDB" id="A0A2D4N2H3"/>
<sequence length="101" mass="11842">MCHRLATPTSFYLASPLICTGLRAVWGEPKIHHLSHNVKGSNSYLPNFKKNIWQFCLMKSLFQFCPMSSMRYRDMQHWPLLCCLKIGTLKRASWKQIHLAF</sequence>
<dbReference type="EMBL" id="IACM01142173">
    <property type="protein sequence ID" value="LAB39877.1"/>
    <property type="molecule type" value="Transcribed_RNA"/>
</dbReference>
<accession>A0A2D4N2H3</accession>
<proteinExistence type="predicted"/>
<protein>
    <submittedName>
        <fullName evidence="1">Uncharacterized protein</fullName>
    </submittedName>
</protein>
<reference evidence="1" key="1">
    <citation type="submission" date="2017-07" db="EMBL/GenBank/DDBJ databases">
        <authorList>
            <person name="Mikheyev A."/>
            <person name="Grau M."/>
        </authorList>
    </citation>
    <scope>NUCLEOTIDE SEQUENCE</scope>
    <source>
        <tissue evidence="1">Venom_gland</tissue>
    </source>
</reference>
<reference evidence="1" key="2">
    <citation type="submission" date="2017-11" db="EMBL/GenBank/DDBJ databases">
        <title>Coralsnake Venomics: Analyses of Venom Gland Transcriptomes and Proteomes of Six Brazilian Taxa.</title>
        <authorList>
            <person name="Aird S.D."/>
            <person name="Jorge da Silva N."/>
            <person name="Qiu L."/>
            <person name="Villar-Briones A."/>
            <person name="Aparecida-Saddi V."/>
            <person name="Campos-Telles M.P."/>
            <person name="Grau M."/>
            <person name="Mikheyev A.S."/>
        </authorList>
    </citation>
    <scope>NUCLEOTIDE SEQUENCE</scope>
    <source>
        <tissue evidence="1">Venom_gland</tissue>
    </source>
</reference>
<organism evidence="1">
    <name type="scientific">Micrurus spixii</name>
    <name type="common">Amazon coral snake</name>
    <dbReference type="NCBI Taxonomy" id="129469"/>
    <lineage>
        <taxon>Eukaryota</taxon>
        <taxon>Metazoa</taxon>
        <taxon>Chordata</taxon>
        <taxon>Craniata</taxon>
        <taxon>Vertebrata</taxon>
        <taxon>Euteleostomi</taxon>
        <taxon>Lepidosauria</taxon>
        <taxon>Squamata</taxon>
        <taxon>Bifurcata</taxon>
        <taxon>Unidentata</taxon>
        <taxon>Episquamata</taxon>
        <taxon>Toxicofera</taxon>
        <taxon>Serpentes</taxon>
        <taxon>Colubroidea</taxon>
        <taxon>Elapidae</taxon>
        <taxon>Elapinae</taxon>
        <taxon>Micrurus</taxon>
    </lineage>
</organism>
<evidence type="ECO:0000313" key="1">
    <source>
        <dbReference type="EMBL" id="LAB39877.1"/>
    </source>
</evidence>